<feature type="transmembrane region" description="Helical" evidence="1">
    <location>
        <begin position="180"/>
        <end position="197"/>
    </location>
</feature>
<feature type="domain" description="Ice-binding protein C-terminal" evidence="3">
    <location>
        <begin position="176"/>
        <end position="202"/>
    </location>
</feature>
<evidence type="ECO:0000256" key="2">
    <source>
        <dbReference type="SAM" id="SignalP"/>
    </source>
</evidence>
<proteinExistence type="predicted"/>
<accession>A0ABP7L6G0</accession>
<keyword evidence="1" id="KW-0812">Transmembrane</keyword>
<comment type="caution">
    <text evidence="4">The sequence shown here is derived from an EMBL/GenBank/DDBJ whole genome shotgun (WGS) entry which is preliminary data.</text>
</comment>
<reference evidence="5" key="1">
    <citation type="journal article" date="2019" name="Int. J. Syst. Evol. Microbiol.">
        <title>The Global Catalogue of Microorganisms (GCM) 10K type strain sequencing project: providing services to taxonomists for standard genome sequencing and annotation.</title>
        <authorList>
            <consortium name="The Broad Institute Genomics Platform"/>
            <consortium name="The Broad Institute Genome Sequencing Center for Infectious Disease"/>
            <person name="Wu L."/>
            <person name="Ma J."/>
        </authorList>
    </citation>
    <scope>NUCLEOTIDE SEQUENCE [LARGE SCALE GENOMIC DNA]</scope>
    <source>
        <strain evidence="5">JCM 17543</strain>
    </source>
</reference>
<feature type="chain" id="PRO_5045431834" description="Ice-binding protein C-terminal domain-containing protein" evidence="2">
    <location>
        <begin position="30"/>
        <end position="211"/>
    </location>
</feature>
<dbReference type="Pfam" id="PF07589">
    <property type="entry name" value="PEP-CTERM"/>
    <property type="match status" value="1"/>
</dbReference>
<dbReference type="EMBL" id="BAABBM010000001">
    <property type="protein sequence ID" value="GAA3895009.1"/>
    <property type="molecule type" value="Genomic_DNA"/>
</dbReference>
<evidence type="ECO:0000313" key="4">
    <source>
        <dbReference type="EMBL" id="GAA3895009.1"/>
    </source>
</evidence>
<evidence type="ECO:0000256" key="1">
    <source>
        <dbReference type="SAM" id="Phobius"/>
    </source>
</evidence>
<sequence length="211" mass="22023">MEGNHMRRIVLISLIGAGFTLTPVASAQAALTLVGTFEGNQCGGAGGFAACWASGTTAGTGAVLKTPGGSPSIRRIDSDGPGDFGSFGTIDGSEFTTSYVAGTNTLSFTYTPGAGDPTIHYIGLFQGGSGPGNDFKNTYRLFYDSSPITAGSFALSTYFDNPGWSHIDFFDTGSPSVPESATWAMMLLGFGLVGMVMRRNRKLPRNLMQLA</sequence>
<feature type="signal peptide" evidence="2">
    <location>
        <begin position="1"/>
        <end position="29"/>
    </location>
</feature>
<dbReference type="NCBIfam" id="TIGR02595">
    <property type="entry name" value="PEP_CTERM"/>
    <property type="match status" value="1"/>
</dbReference>
<protein>
    <recommendedName>
        <fullName evidence="3">Ice-binding protein C-terminal domain-containing protein</fullName>
    </recommendedName>
</protein>
<keyword evidence="1" id="KW-0472">Membrane</keyword>
<gene>
    <name evidence="4" type="ORF">GCM10022276_12630</name>
</gene>
<dbReference type="Proteomes" id="UP001500827">
    <property type="component" value="Unassembled WGS sequence"/>
</dbReference>
<dbReference type="NCBIfam" id="NF035944">
    <property type="entry name" value="PEPxxWA-CTERM"/>
    <property type="match status" value="1"/>
</dbReference>
<keyword evidence="2" id="KW-0732">Signal</keyword>
<keyword evidence="5" id="KW-1185">Reference proteome</keyword>
<organism evidence="4 5">
    <name type="scientific">Sphingomonas limnosediminicola</name>
    <dbReference type="NCBI Taxonomy" id="940133"/>
    <lineage>
        <taxon>Bacteria</taxon>
        <taxon>Pseudomonadati</taxon>
        <taxon>Pseudomonadota</taxon>
        <taxon>Alphaproteobacteria</taxon>
        <taxon>Sphingomonadales</taxon>
        <taxon>Sphingomonadaceae</taxon>
        <taxon>Sphingomonas</taxon>
    </lineage>
</organism>
<keyword evidence="1" id="KW-1133">Transmembrane helix</keyword>
<evidence type="ECO:0000313" key="5">
    <source>
        <dbReference type="Proteomes" id="UP001500827"/>
    </source>
</evidence>
<dbReference type="InterPro" id="IPR013424">
    <property type="entry name" value="Ice-binding_C"/>
</dbReference>
<name>A0ABP7L6G0_9SPHN</name>
<evidence type="ECO:0000259" key="3">
    <source>
        <dbReference type="Pfam" id="PF07589"/>
    </source>
</evidence>